<evidence type="ECO:0008006" key="3">
    <source>
        <dbReference type="Google" id="ProtNLM"/>
    </source>
</evidence>
<dbReference type="EMBL" id="AP028978">
    <property type="protein sequence ID" value="BET97562.1"/>
    <property type="molecule type" value="Genomic_DNA"/>
</dbReference>
<dbReference type="RefSeq" id="WP_374051224.1">
    <property type="nucleotide sequence ID" value="NZ_AP028978.1"/>
</dbReference>
<keyword evidence="2" id="KW-1185">Reference proteome</keyword>
<evidence type="ECO:0000313" key="2">
    <source>
        <dbReference type="Proteomes" id="UP001529514"/>
    </source>
</evidence>
<gene>
    <name evidence="1" type="ORF">TCT1_24830</name>
</gene>
<protein>
    <recommendedName>
        <fullName evidence="3">Peptidase C58 YopT-type domain-containing protein</fullName>
    </recommendedName>
</protein>
<reference evidence="1 2" key="1">
    <citation type="submission" date="2023-10" db="EMBL/GenBank/DDBJ databases">
        <title>Xenorhabdus taiwanensis sp. nov., a symbiotic bacterium associated with the entomopathogenic nematode Steinernema taiwanensis.</title>
        <authorList>
            <person name="Tseng C.T."/>
            <person name="Shu H.Y."/>
            <person name="Chen M.H."/>
            <person name="Fang Y.J."/>
            <person name="Wu T.L."/>
            <person name="Lin Y.C."/>
            <person name="Huang C.J."/>
        </authorList>
    </citation>
    <scope>NUCLEOTIDE SEQUENCE [LARGE SCALE GENOMIC DNA]</scope>
    <source>
        <strain evidence="1 2">TCT-1</strain>
    </source>
</reference>
<name>A0ABN7C5B0_9GAMM</name>
<proteinExistence type="predicted"/>
<accession>A0ABN7C5B0</accession>
<sequence length="255" mass="30090">MNQINVDDFYKNEFFHFNQKNYRTFESKKNGPQGPQGMCFGISLCLLSFLVNRQGTTMLCPERSYHLTEMYMRRLQLSYLSLESVYFNSLESNHSKSLESSNSSQRLPGKKTEIDELYKRFLEIQDARFQNDYMCYTKNVDIEESINYGMLTMVRINGSLNTPPCKHYQQYFPSANHMGVIAWNNRKLFIFDPNCGGLLYNAACEDFNKEMLPQLIDRLIDYMYTKAGNIGHCRIQNVIQPIKHDNYLKYKEYYI</sequence>
<dbReference type="Proteomes" id="UP001529514">
    <property type="component" value="Chromosome"/>
</dbReference>
<organism evidence="1 2">
    <name type="scientific">Xenorhabdus taiwanensis</name>
    <dbReference type="NCBI Taxonomy" id="3085177"/>
    <lineage>
        <taxon>Bacteria</taxon>
        <taxon>Pseudomonadati</taxon>
        <taxon>Pseudomonadota</taxon>
        <taxon>Gammaproteobacteria</taxon>
        <taxon>Enterobacterales</taxon>
        <taxon>Morganellaceae</taxon>
        <taxon>Xenorhabdus</taxon>
    </lineage>
</organism>
<evidence type="ECO:0000313" key="1">
    <source>
        <dbReference type="EMBL" id="BET97562.1"/>
    </source>
</evidence>